<dbReference type="AlphaFoldDB" id="A0A833RXE9"/>
<feature type="compositionally biased region" description="Basic residues" evidence="1">
    <location>
        <begin position="14"/>
        <end position="27"/>
    </location>
</feature>
<feature type="region of interest" description="Disordered" evidence="1">
    <location>
        <begin position="58"/>
        <end position="89"/>
    </location>
</feature>
<dbReference type="Proteomes" id="UP000602510">
    <property type="component" value="Unassembled WGS sequence"/>
</dbReference>
<reference evidence="2" key="1">
    <citation type="submission" date="2020-04" db="EMBL/GenBank/DDBJ databases">
        <title>Hybrid Assembly of Korean Phytophthora infestans isolates.</title>
        <authorList>
            <person name="Prokchorchik M."/>
            <person name="Lee Y."/>
            <person name="Seo J."/>
            <person name="Cho J.-H."/>
            <person name="Park Y.-E."/>
            <person name="Jang D.-C."/>
            <person name="Im J.-S."/>
            <person name="Choi J.-G."/>
            <person name="Park H.-J."/>
            <person name="Lee G.-B."/>
            <person name="Lee Y.-G."/>
            <person name="Hong S.-Y."/>
            <person name="Cho K."/>
            <person name="Sohn K.H."/>
        </authorList>
    </citation>
    <scope>NUCLEOTIDE SEQUENCE</scope>
    <source>
        <strain evidence="2">KR_1_A1</strain>
    </source>
</reference>
<evidence type="ECO:0000313" key="2">
    <source>
        <dbReference type="EMBL" id="KAF4027706.1"/>
    </source>
</evidence>
<accession>A0A833RXE9</accession>
<organism evidence="2 3">
    <name type="scientific">Phytophthora infestans</name>
    <name type="common">Potato late blight agent</name>
    <name type="synonym">Botrytis infestans</name>
    <dbReference type="NCBI Taxonomy" id="4787"/>
    <lineage>
        <taxon>Eukaryota</taxon>
        <taxon>Sar</taxon>
        <taxon>Stramenopiles</taxon>
        <taxon>Oomycota</taxon>
        <taxon>Peronosporomycetes</taxon>
        <taxon>Peronosporales</taxon>
        <taxon>Peronosporaceae</taxon>
        <taxon>Phytophthora</taxon>
    </lineage>
</organism>
<gene>
    <name evidence="2" type="ORF">GN244_ATG20670</name>
</gene>
<protein>
    <submittedName>
        <fullName evidence="2">Uncharacterized protein</fullName>
    </submittedName>
</protein>
<comment type="caution">
    <text evidence="2">The sequence shown here is derived from an EMBL/GenBank/DDBJ whole genome shotgun (WGS) entry which is preliminary data.</text>
</comment>
<proteinExistence type="predicted"/>
<feature type="compositionally biased region" description="Low complexity" evidence="1">
    <location>
        <begin position="58"/>
        <end position="80"/>
    </location>
</feature>
<dbReference type="EMBL" id="WSZM01001334">
    <property type="protein sequence ID" value="KAF4027706.1"/>
    <property type="molecule type" value="Genomic_DNA"/>
</dbReference>
<evidence type="ECO:0000256" key="1">
    <source>
        <dbReference type="SAM" id="MobiDB-lite"/>
    </source>
</evidence>
<feature type="region of interest" description="Disordered" evidence="1">
    <location>
        <begin position="1"/>
        <end position="30"/>
    </location>
</feature>
<evidence type="ECO:0000313" key="3">
    <source>
        <dbReference type="Proteomes" id="UP000602510"/>
    </source>
</evidence>
<keyword evidence="3" id="KW-1185">Reference proteome</keyword>
<feature type="region of interest" description="Disordered" evidence="1">
    <location>
        <begin position="334"/>
        <end position="353"/>
    </location>
</feature>
<name>A0A833RXE9_PHYIN</name>
<sequence length="353" mass="39276">MLDKTKAREDPRRPRTSRVGSRRRRKYASSCLGRRAHEACTLTHSGFDGSSDSSIVPGAGASTGATSSSAPWAVDALGPPDVGPPPLPSRANAILTIRVGEPLGRARGGWKSDVNFEVSEGYAVFKQKCIAKYTALYKKPLVLPDDSSVYLRRARNDTQAKYIELTSDNVLTALQYRWKLLTTDDLRHIGDFRSEAFLYVKRAAQPEQFHRATARRIANARVQRIAFKTANAVQFGAITSHHLDVVHARRPESAPFEVPEDNTTAQAMELGRQQEALQQQEADEQAIPDTATVSVRFNGLWMPLEVDILSLRRALRLPGHDIFSRGIYHEFTPTQPTNGMMNDQDHADDEPMN</sequence>
<feature type="compositionally biased region" description="Basic and acidic residues" evidence="1">
    <location>
        <begin position="1"/>
        <end position="13"/>
    </location>
</feature>